<sequence>MHCAYVSRP</sequence>
<accession>A0ABR0HJA5</accession>
<reference evidence="1 2" key="1">
    <citation type="journal article" date="2023" name="bioRxiv">
        <title>High-quality genome assemblies of four members of thePodospora anserinaspecies complex.</title>
        <authorList>
            <person name="Ament-Velasquez S.L."/>
            <person name="Vogan A.A."/>
            <person name="Wallerman O."/>
            <person name="Hartmann F."/>
            <person name="Gautier V."/>
            <person name="Silar P."/>
            <person name="Giraud T."/>
            <person name="Johannesson H."/>
        </authorList>
    </citation>
    <scope>NUCLEOTIDE SEQUENCE [LARGE SCALE GENOMIC DNA]</scope>
    <source>
        <strain evidence="1 2">CBS 124.78</strain>
    </source>
</reference>
<name>A0ABR0HJA5_9PEZI</name>
<comment type="caution">
    <text evidence="1">The sequence shown here is derived from an EMBL/GenBank/DDBJ whole genome shotgun (WGS) entry which is preliminary data.</text>
</comment>
<evidence type="ECO:0000313" key="1">
    <source>
        <dbReference type="EMBL" id="KAK4667883.1"/>
    </source>
</evidence>
<proteinExistence type="predicted"/>
<keyword evidence="2" id="KW-1185">Reference proteome</keyword>
<dbReference type="EMBL" id="JAFFHC010000008">
    <property type="protein sequence ID" value="KAK4667883.1"/>
    <property type="molecule type" value="Genomic_DNA"/>
</dbReference>
<protein>
    <submittedName>
        <fullName evidence="1">Uncharacterized protein</fullName>
    </submittedName>
</protein>
<organism evidence="1 2">
    <name type="scientific">Podospora pseudoanserina</name>
    <dbReference type="NCBI Taxonomy" id="2609844"/>
    <lineage>
        <taxon>Eukaryota</taxon>
        <taxon>Fungi</taxon>
        <taxon>Dikarya</taxon>
        <taxon>Ascomycota</taxon>
        <taxon>Pezizomycotina</taxon>
        <taxon>Sordariomycetes</taxon>
        <taxon>Sordariomycetidae</taxon>
        <taxon>Sordariales</taxon>
        <taxon>Podosporaceae</taxon>
        <taxon>Podospora</taxon>
    </lineage>
</organism>
<dbReference type="Proteomes" id="UP001323617">
    <property type="component" value="Unassembled WGS sequence"/>
</dbReference>
<evidence type="ECO:0000313" key="2">
    <source>
        <dbReference type="Proteomes" id="UP001323617"/>
    </source>
</evidence>
<gene>
    <name evidence="1" type="ORF">QC764_0110720</name>
</gene>